<dbReference type="EMBL" id="CP138581">
    <property type="protein sequence ID" value="WPG99105.1"/>
    <property type="molecule type" value="Genomic_DNA"/>
</dbReference>
<reference evidence="5 6" key="1">
    <citation type="submission" date="2023-11" db="EMBL/GenBank/DDBJ databases">
        <title>An acidophilic fungus is an integral part of prey digestion in a carnivorous sundew plant.</title>
        <authorList>
            <person name="Tsai I.J."/>
        </authorList>
    </citation>
    <scope>NUCLEOTIDE SEQUENCE [LARGE SCALE GENOMIC DNA]</scope>
    <source>
        <strain evidence="5">169a</strain>
    </source>
</reference>
<dbReference type="Proteomes" id="UP001303373">
    <property type="component" value="Chromosome 2"/>
</dbReference>
<dbReference type="InterPro" id="IPR006913">
    <property type="entry name" value="CENP-V/GFA"/>
</dbReference>
<keyword evidence="2" id="KW-0479">Metal-binding</keyword>
<gene>
    <name evidence="5" type="ORF">R9X50_00191400</name>
</gene>
<evidence type="ECO:0000256" key="1">
    <source>
        <dbReference type="ARBA" id="ARBA00005495"/>
    </source>
</evidence>
<name>A0AAQ3R344_9PEZI</name>
<keyword evidence="6" id="KW-1185">Reference proteome</keyword>
<organism evidence="5 6">
    <name type="scientific">Acrodontium crateriforme</name>
    <dbReference type="NCBI Taxonomy" id="150365"/>
    <lineage>
        <taxon>Eukaryota</taxon>
        <taxon>Fungi</taxon>
        <taxon>Dikarya</taxon>
        <taxon>Ascomycota</taxon>
        <taxon>Pezizomycotina</taxon>
        <taxon>Dothideomycetes</taxon>
        <taxon>Dothideomycetidae</taxon>
        <taxon>Mycosphaerellales</taxon>
        <taxon>Teratosphaeriaceae</taxon>
        <taxon>Acrodontium</taxon>
    </lineage>
</organism>
<evidence type="ECO:0000313" key="5">
    <source>
        <dbReference type="EMBL" id="WPG99105.1"/>
    </source>
</evidence>
<dbReference type="AlphaFoldDB" id="A0AAQ3R344"/>
<dbReference type="PANTHER" id="PTHR28620">
    <property type="entry name" value="CENTROMERE PROTEIN V"/>
    <property type="match status" value="1"/>
</dbReference>
<dbReference type="GO" id="GO:0016846">
    <property type="term" value="F:carbon-sulfur lyase activity"/>
    <property type="evidence" value="ECO:0007669"/>
    <property type="project" value="InterPro"/>
</dbReference>
<protein>
    <submittedName>
        <fullName evidence="5">Mss4-like protein</fullName>
    </submittedName>
</protein>
<evidence type="ECO:0000313" key="6">
    <source>
        <dbReference type="Proteomes" id="UP001303373"/>
    </source>
</evidence>
<proteinExistence type="inferred from homology"/>
<dbReference type="SUPFAM" id="SSF51316">
    <property type="entry name" value="Mss4-like"/>
    <property type="match status" value="2"/>
</dbReference>
<evidence type="ECO:0000256" key="3">
    <source>
        <dbReference type="ARBA" id="ARBA00022833"/>
    </source>
</evidence>
<feature type="domain" description="CENP-V/GFA" evidence="4">
    <location>
        <begin position="6"/>
        <end position="107"/>
    </location>
</feature>
<comment type="similarity">
    <text evidence="1">Belongs to the Gfa family.</text>
</comment>
<feature type="domain" description="CENP-V/GFA" evidence="4">
    <location>
        <begin position="146"/>
        <end position="226"/>
    </location>
</feature>
<evidence type="ECO:0000256" key="2">
    <source>
        <dbReference type="ARBA" id="ARBA00022723"/>
    </source>
</evidence>
<dbReference type="PANTHER" id="PTHR28620:SF1">
    <property type="entry name" value="CENP-V_GFA DOMAIN-CONTAINING PROTEIN"/>
    <property type="match status" value="1"/>
</dbReference>
<evidence type="ECO:0000259" key="4">
    <source>
        <dbReference type="Pfam" id="PF04828"/>
    </source>
</evidence>
<dbReference type="InterPro" id="IPR052355">
    <property type="entry name" value="CENP-V-like"/>
</dbReference>
<dbReference type="GO" id="GO:0046872">
    <property type="term" value="F:metal ion binding"/>
    <property type="evidence" value="ECO:0007669"/>
    <property type="project" value="UniProtKB-KW"/>
</dbReference>
<keyword evidence="3" id="KW-0862">Zinc</keyword>
<accession>A0AAQ3R344</accession>
<dbReference type="Gene3D" id="2.170.150.70">
    <property type="match status" value="2"/>
</dbReference>
<dbReference type="InterPro" id="IPR011057">
    <property type="entry name" value="Mss4-like_sf"/>
</dbReference>
<sequence length="282" mass="31819">MVAYEYKGNCHCGAFRFNISLAEPIASALLCNCSICSKKGYVWNLGPLVDFKVTHGKENELGVYEFGERKIRHMFCIICGSAIMKRIDSNNDDTRLSINLRIVEGVDTWALQVQRFDGWKTLAPEYVAHQFTGEMPSAKDGSQRIYTGSCHCGDVRVALKSLPLDRIEVKEDNCSICRRNANICVYPTDSNIAITGVENTTEYLFGRKFTGHRFCKTCGVPVYMKIYGPPKHIWERLPYDTQERLRPNLALVPLRVAILDNVDISSLSVERNDEGTTGYVLN</sequence>
<dbReference type="Pfam" id="PF04828">
    <property type="entry name" value="GFA"/>
    <property type="match status" value="2"/>
</dbReference>